<reference evidence="2" key="1">
    <citation type="submission" date="2022-11" db="UniProtKB">
        <authorList>
            <consortium name="WormBaseParasite"/>
        </authorList>
    </citation>
    <scope>IDENTIFICATION</scope>
</reference>
<dbReference type="Proteomes" id="UP000887576">
    <property type="component" value="Unplaced"/>
</dbReference>
<evidence type="ECO:0000313" key="1">
    <source>
        <dbReference type="Proteomes" id="UP000887576"/>
    </source>
</evidence>
<name>A0AC34R725_9BILA</name>
<protein>
    <submittedName>
        <fullName evidence="2">Uncharacterized protein</fullName>
    </submittedName>
</protein>
<accession>A0AC34R725</accession>
<sequence>MSPIITLPGTIWLSWNSARLVSLILNSLTGSLLFYEQQQSILTPDFIFCLRIIEGQLNQLYIHLKDHGHHKDIFVAIRNLSNKASDLASKANEKFKTEDQHRISLERLLENEFNFKLSTAKLIDDRLRWHVKEHFVQQKERNWFDSGNDEVFR</sequence>
<evidence type="ECO:0000313" key="2">
    <source>
        <dbReference type="WBParaSite" id="JU765_v2.g4052.t1"/>
    </source>
</evidence>
<dbReference type="WBParaSite" id="JU765_v2.g4052.t1">
    <property type="protein sequence ID" value="JU765_v2.g4052.t1"/>
    <property type="gene ID" value="JU765_v2.g4052"/>
</dbReference>
<organism evidence="1 2">
    <name type="scientific">Panagrolaimus sp. JU765</name>
    <dbReference type="NCBI Taxonomy" id="591449"/>
    <lineage>
        <taxon>Eukaryota</taxon>
        <taxon>Metazoa</taxon>
        <taxon>Ecdysozoa</taxon>
        <taxon>Nematoda</taxon>
        <taxon>Chromadorea</taxon>
        <taxon>Rhabditida</taxon>
        <taxon>Tylenchina</taxon>
        <taxon>Panagrolaimomorpha</taxon>
        <taxon>Panagrolaimoidea</taxon>
        <taxon>Panagrolaimidae</taxon>
        <taxon>Panagrolaimus</taxon>
    </lineage>
</organism>
<proteinExistence type="predicted"/>